<keyword evidence="1" id="KW-0805">Transcription regulation</keyword>
<dbReference type="eggNOG" id="COG2197">
    <property type="taxonomic scope" value="Bacteria"/>
</dbReference>
<evidence type="ECO:0000256" key="1">
    <source>
        <dbReference type="ARBA" id="ARBA00023015"/>
    </source>
</evidence>
<dbReference type="PROSITE" id="PS50043">
    <property type="entry name" value="HTH_LUXR_2"/>
    <property type="match status" value="1"/>
</dbReference>
<name>K0X2D6_9BACT</name>
<gene>
    <name evidence="5" type="ORF">HMPREF9448_01178</name>
</gene>
<keyword evidence="3" id="KW-0804">Transcription</keyword>
<dbReference type="EMBL" id="ADLE01000008">
    <property type="protein sequence ID" value="EJZ64696.1"/>
    <property type="molecule type" value="Genomic_DNA"/>
</dbReference>
<dbReference type="PANTHER" id="PTHR44688">
    <property type="entry name" value="DNA-BINDING TRANSCRIPTIONAL ACTIVATOR DEVR_DOSR"/>
    <property type="match status" value="1"/>
</dbReference>
<evidence type="ECO:0000256" key="3">
    <source>
        <dbReference type="ARBA" id="ARBA00023163"/>
    </source>
</evidence>
<sequence length="186" mass="22131">MDELFTVSIEFFIFNDELWYRSEGKSPCRLKEQDYEFVTLIANLIEKFYPKAYIALASEYAKSKANLPLFRYRIVSRFCRCNFGNIDNIIDIDASTFHFEHVLCPLRGECKFENIVCHPEFESHISKAEKRILERWYRGESKEEIADALFLSIHTINNHIRNAFQRLDIHNKAEFVRFADLNNLFK</sequence>
<keyword evidence="6" id="KW-1185">Reference proteome</keyword>
<proteinExistence type="predicted"/>
<dbReference type="PANTHER" id="PTHR44688:SF16">
    <property type="entry name" value="DNA-BINDING TRANSCRIPTIONAL ACTIVATOR DEVR_DOSR"/>
    <property type="match status" value="1"/>
</dbReference>
<dbReference type="STRING" id="742726.HMPREF9448_01178"/>
<dbReference type="Proteomes" id="UP000006044">
    <property type="component" value="Unassembled WGS sequence"/>
</dbReference>
<comment type="caution">
    <text evidence="5">The sequence shown here is derived from an EMBL/GenBank/DDBJ whole genome shotgun (WGS) entry which is preliminary data.</text>
</comment>
<evidence type="ECO:0000313" key="5">
    <source>
        <dbReference type="EMBL" id="EJZ64696.1"/>
    </source>
</evidence>
<dbReference type="GO" id="GO:0006355">
    <property type="term" value="P:regulation of DNA-templated transcription"/>
    <property type="evidence" value="ECO:0007669"/>
    <property type="project" value="InterPro"/>
</dbReference>
<dbReference type="SUPFAM" id="SSF46894">
    <property type="entry name" value="C-terminal effector domain of the bipartite response regulators"/>
    <property type="match status" value="1"/>
</dbReference>
<evidence type="ECO:0000256" key="2">
    <source>
        <dbReference type="ARBA" id="ARBA00023125"/>
    </source>
</evidence>
<dbReference type="Pfam" id="PF00196">
    <property type="entry name" value="GerE"/>
    <property type="match status" value="1"/>
</dbReference>
<dbReference type="GeneID" id="77848471"/>
<dbReference type="InterPro" id="IPR016032">
    <property type="entry name" value="Sig_transdc_resp-reg_C-effctor"/>
</dbReference>
<dbReference type="OrthoDB" id="840236at2"/>
<dbReference type="InterPro" id="IPR000792">
    <property type="entry name" value="Tscrpt_reg_LuxR_C"/>
</dbReference>
<dbReference type="HOGENOM" id="CLU_120890_0_0_10"/>
<dbReference type="AlphaFoldDB" id="K0X2D6"/>
<dbReference type="InterPro" id="IPR036388">
    <property type="entry name" value="WH-like_DNA-bd_sf"/>
</dbReference>
<dbReference type="SMART" id="SM00421">
    <property type="entry name" value="HTH_LUXR"/>
    <property type="match status" value="1"/>
</dbReference>
<feature type="domain" description="HTH luxR-type" evidence="4">
    <location>
        <begin position="118"/>
        <end position="183"/>
    </location>
</feature>
<keyword evidence="2" id="KW-0238">DNA-binding</keyword>
<protein>
    <recommendedName>
        <fullName evidence="4">HTH luxR-type domain-containing protein</fullName>
    </recommendedName>
</protein>
<reference evidence="5 6" key="1">
    <citation type="submission" date="2012-08" db="EMBL/GenBank/DDBJ databases">
        <title>The Genome Sequence of Barnesiella intestinihominis YIT 11860.</title>
        <authorList>
            <consortium name="The Broad Institute Genome Sequencing Platform"/>
            <person name="Earl A."/>
            <person name="Ward D."/>
            <person name="Feldgarden M."/>
            <person name="Gevers D."/>
            <person name="Morotomi M."/>
            <person name="Walker B."/>
            <person name="Young S.K."/>
            <person name="Zeng Q."/>
            <person name="Gargeya S."/>
            <person name="Fitzgerald M."/>
            <person name="Haas B."/>
            <person name="Abouelleil A."/>
            <person name="Alvarado L."/>
            <person name="Arachchi H.M."/>
            <person name="Berlin A.M."/>
            <person name="Chapman S.B."/>
            <person name="Goldberg J."/>
            <person name="Griggs A."/>
            <person name="Gujja S."/>
            <person name="Hansen M."/>
            <person name="Howarth C."/>
            <person name="Imamovic A."/>
            <person name="Larimer J."/>
            <person name="McCowen C."/>
            <person name="Montmayeur A."/>
            <person name="Murphy C."/>
            <person name="Neiman D."/>
            <person name="Pearson M."/>
            <person name="Priest M."/>
            <person name="Roberts A."/>
            <person name="Saif S."/>
            <person name="Shea T."/>
            <person name="Sisk P."/>
            <person name="Sykes S."/>
            <person name="Wortman J."/>
            <person name="Nusbaum C."/>
            <person name="Birren B."/>
        </authorList>
    </citation>
    <scope>NUCLEOTIDE SEQUENCE [LARGE SCALE GENOMIC DNA]</scope>
    <source>
        <strain evidence="5 6">YIT 11860</strain>
    </source>
</reference>
<dbReference type="GO" id="GO:0003677">
    <property type="term" value="F:DNA binding"/>
    <property type="evidence" value="ECO:0007669"/>
    <property type="project" value="UniProtKB-KW"/>
</dbReference>
<accession>K0X2D6</accession>
<evidence type="ECO:0000313" key="6">
    <source>
        <dbReference type="Proteomes" id="UP000006044"/>
    </source>
</evidence>
<dbReference type="RefSeq" id="WP_008861664.1">
    <property type="nucleotide sequence ID" value="NZ_CAXSNY010000001.1"/>
</dbReference>
<organism evidence="5 6">
    <name type="scientific">Barnesiella intestinihominis YIT 11860</name>
    <dbReference type="NCBI Taxonomy" id="742726"/>
    <lineage>
        <taxon>Bacteria</taxon>
        <taxon>Pseudomonadati</taxon>
        <taxon>Bacteroidota</taxon>
        <taxon>Bacteroidia</taxon>
        <taxon>Bacteroidales</taxon>
        <taxon>Barnesiellaceae</taxon>
        <taxon>Barnesiella</taxon>
    </lineage>
</organism>
<dbReference type="Gene3D" id="1.10.10.10">
    <property type="entry name" value="Winged helix-like DNA-binding domain superfamily/Winged helix DNA-binding domain"/>
    <property type="match status" value="1"/>
</dbReference>
<evidence type="ECO:0000259" key="4">
    <source>
        <dbReference type="PROSITE" id="PS50043"/>
    </source>
</evidence>
<dbReference type="CDD" id="cd06170">
    <property type="entry name" value="LuxR_C_like"/>
    <property type="match status" value="1"/>
</dbReference>
<dbReference type="PRINTS" id="PR00038">
    <property type="entry name" value="HTHLUXR"/>
</dbReference>